<dbReference type="InterPro" id="IPR046955">
    <property type="entry name" value="PHR1-like"/>
</dbReference>
<dbReference type="PANTHER" id="PTHR31499">
    <property type="entry name" value="MYB FAMILY TRANSCRIPTION FACTOR PHL11"/>
    <property type="match status" value="1"/>
</dbReference>
<dbReference type="Pfam" id="PF00249">
    <property type="entry name" value="Myb_DNA-binding"/>
    <property type="match status" value="1"/>
</dbReference>
<feature type="region of interest" description="Disordered" evidence="7">
    <location>
        <begin position="460"/>
        <end position="579"/>
    </location>
</feature>
<keyword evidence="4" id="KW-0175">Coiled coil</keyword>
<evidence type="ECO:0000256" key="5">
    <source>
        <dbReference type="ARBA" id="ARBA00023163"/>
    </source>
</evidence>
<keyword evidence="3" id="KW-0805">Transcription regulation</keyword>
<comment type="subcellular location">
    <subcellularLocation>
        <location evidence="1">Nucleus</location>
    </subcellularLocation>
</comment>
<dbReference type="InterPro" id="IPR017930">
    <property type="entry name" value="Myb_dom"/>
</dbReference>
<evidence type="ECO:0000256" key="6">
    <source>
        <dbReference type="ARBA" id="ARBA00023242"/>
    </source>
</evidence>
<comment type="similarity">
    <text evidence="2">Belongs to the MYB-CC family.</text>
</comment>
<protein>
    <recommendedName>
        <fullName evidence="8">HTH myb-type domain-containing protein</fullName>
    </recommendedName>
</protein>
<evidence type="ECO:0000256" key="4">
    <source>
        <dbReference type="ARBA" id="ARBA00023054"/>
    </source>
</evidence>
<keyword evidence="6" id="KW-0539">Nucleus</keyword>
<dbReference type="Pfam" id="PF14379">
    <property type="entry name" value="Myb_CC_LHEQLE"/>
    <property type="match status" value="1"/>
</dbReference>
<dbReference type="OrthoDB" id="551907at2759"/>
<evidence type="ECO:0000313" key="9">
    <source>
        <dbReference type="EMBL" id="KAJ8570366.1"/>
    </source>
</evidence>
<dbReference type="PANTHER" id="PTHR31499:SF85">
    <property type="entry name" value="TRANSCRIPTION FACTOR MYB-RELATED FAMILY"/>
    <property type="match status" value="1"/>
</dbReference>
<evidence type="ECO:0000259" key="8">
    <source>
        <dbReference type="PROSITE" id="PS51294"/>
    </source>
</evidence>
<dbReference type="Proteomes" id="UP001152561">
    <property type="component" value="Unassembled WGS sequence"/>
</dbReference>
<evidence type="ECO:0000313" key="10">
    <source>
        <dbReference type="Proteomes" id="UP001152561"/>
    </source>
</evidence>
<dbReference type="GO" id="GO:0005634">
    <property type="term" value="C:nucleus"/>
    <property type="evidence" value="ECO:0007669"/>
    <property type="project" value="UniProtKB-SubCell"/>
</dbReference>
<reference evidence="10" key="1">
    <citation type="journal article" date="2023" name="Proc. Natl. Acad. Sci. U.S.A.">
        <title>Genomic and structural basis for evolution of tropane alkaloid biosynthesis.</title>
        <authorList>
            <person name="Wanga Y.-J."/>
            <person name="Taina T."/>
            <person name="Yua J.-Y."/>
            <person name="Lia J."/>
            <person name="Xua B."/>
            <person name="Chenc J."/>
            <person name="D'Auriad J.C."/>
            <person name="Huanga J.-P."/>
            <person name="Huanga S.-X."/>
        </authorList>
    </citation>
    <scope>NUCLEOTIDE SEQUENCE [LARGE SCALE GENOMIC DNA]</scope>
    <source>
        <strain evidence="10">cv. KIB-2019</strain>
    </source>
</reference>
<sequence length="579" mass="65518">MSIQNYELASDYNLEFPHMGFCFQPENSAENSCQKQQQQQQNFWPCIDSTSSRTIISRIGASPSGFFATERYLGLTKYEYQDNNSCAQLSKNLDPQTPSFSQQCGNGFLADSPARVDPEFPKISMPSFIRPQFSNSQSLGPEGLYGNPFSNLSEKERILLLKSKLFKEIDSSNRQPDSVPAFHGNQDYGVSNSKCGFNLVHIRQQSGGPSGSAISNNSGCSGGSLSSKTRIRWTQDLHDRFVECVNLLGGADRATPKAILKLMDSEGLTIFHVKSHLQKYRNAKCIPESTEGKSEKMDCPKNVTQIDSKTGLQIKEALHMQLEVQKRLHEQLEIQRKLQLRIEEQGEQLKKIFEQQQETTRSLLETRNSSISSPADPFTSHEDEINIFFQISPVSRTILSLIQKDHRGVLLYWFIKLLKDVFLVKYGNGRCFLKYHLHFGIFTSKVFLFGKMGRGRAKAKKQSVREDLVSGEEEKIPVRRRGRPQKPKDEPEEEEEVEKVVEEKGSVLNKDIKNAVGEDGKKRKRPSQDVENKDSVKEENGVGNKTNPNDLIKSVGFRPNGSRRKNKPRRAAEVGVECR</sequence>
<comment type="caution">
    <text evidence="9">The sequence shown here is derived from an EMBL/GenBank/DDBJ whole genome shotgun (WGS) entry which is preliminary data.</text>
</comment>
<gene>
    <name evidence="9" type="ORF">K7X08_037338</name>
</gene>
<evidence type="ECO:0000256" key="3">
    <source>
        <dbReference type="ARBA" id="ARBA00023015"/>
    </source>
</evidence>
<dbReference type="GO" id="GO:0010597">
    <property type="term" value="P:green leaf volatile biosynthetic process"/>
    <property type="evidence" value="ECO:0007669"/>
    <property type="project" value="UniProtKB-ARBA"/>
</dbReference>
<dbReference type="GO" id="GO:0003700">
    <property type="term" value="F:DNA-binding transcription factor activity"/>
    <property type="evidence" value="ECO:0007669"/>
    <property type="project" value="InterPro"/>
</dbReference>
<feature type="compositionally biased region" description="Basic and acidic residues" evidence="7">
    <location>
        <begin position="498"/>
        <end position="540"/>
    </location>
</feature>
<evidence type="ECO:0000256" key="1">
    <source>
        <dbReference type="ARBA" id="ARBA00004123"/>
    </source>
</evidence>
<dbReference type="InterPro" id="IPR001005">
    <property type="entry name" value="SANT/Myb"/>
</dbReference>
<keyword evidence="10" id="KW-1185">Reference proteome</keyword>
<dbReference type="EMBL" id="JAJAGQ010000002">
    <property type="protein sequence ID" value="KAJ8570366.1"/>
    <property type="molecule type" value="Genomic_DNA"/>
</dbReference>
<dbReference type="PROSITE" id="PS51294">
    <property type="entry name" value="HTH_MYB"/>
    <property type="match status" value="1"/>
</dbReference>
<accession>A0A9Q1MWG3</accession>
<dbReference type="InterPro" id="IPR025756">
    <property type="entry name" value="Myb_CC_LHEQLE"/>
</dbReference>
<feature type="compositionally biased region" description="Basic and acidic residues" evidence="7">
    <location>
        <begin position="463"/>
        <end position="477"/>
    </location>
</feature>
<feature type="compositionally biased region" description="Basic and acidic residues" evidence="7">
    <location>
        <begin position="570"/>
        <end position="579"/>
    </location>
</feature>
<dbReference type="FunFam" id="1.10.10.60:FF:000002">
    <property type="entry name" value="Myb family transcription factor"/>
    <property type="match status" value="1"/>
</dbReference>
<dbReference type="InterPro" id="IPR009057">
    <property type="entry name" value="Homeodomain-like_sf"/>
</dbReference>
<dbReference type="InterPro" id="IPR006447">
    <property type="entry name" value="Myb_dom_plants"/>
</dbReference>
<name>A0A9Q1MWG3_9SOLA</name>
<dbReference type="Gene3D" id="1.10.10.60">
    <property type="entry name" value="Homeodomain-like"/>
    <property type="match status" value="1"/>
</dbReference>
<proteinExistence type="inferred from homology"/>
<evidence type="ECO:0000256" key="7">
    <source>
        <dbReference type="SAM" id="MobiDB-lite"/>
    </source>
</evidence>
<organism evidence="9 10">
    <name type="scientific">Anisodus acutangulus</name>
    <dbReference type="NCBI Taxonomy" id="402998"/>
    <lineage>
        <taxon>Eukaryota</taxon>
        <taxon>Viridiplantae</taxon>
        <taxon>Streptophyta</taxon>
        <taxon>Embryophyta</taxon>
        <taxon>Tracheophyta</taxon>
        <taxon>Spermatophyta</taxon>
        <taxon>Magnoliopsida</taxon>
        <taxon>eudicotyledons</taxon>
        <taxon>Gunneridae</taxon>
        <taxon>Pentapetalae</taxon>
        <taxon>asterids</taxon>
        <taxon>lamiids</taxon>
        <taxon>Solanales</taxon>
        <taxon>Solanaceae</taxon>
        <taxon>Solanoideae</taxon>
        <taxon>Hyoscyameae</taxon>
        <taxon>Anisodus</taxon>
    </lineage>
</organism>
<evidence type="ECO:0000256" key="2">
    <source>
        <dbReference type="ARBA" id="ARBA00006783"/>
    </source>
</evidence>
<feature type="domain" description="HTH myb-type" evidence="8">
    <location>
        <begin position="225"/>
        <end position="285"/>
    </location>
</feature>
<dbReference type="SUPFAM" id="SSF46689">
    <property type="entry name" value="Homeodomain-like"/>
    <property type="match status" value="1"/>
</dbReference>
<dbReference type="AlphaFoldDB" id="A0A9Q1MWG3"/>
<dbReference type="GO" id="GO:0000976">
    <property type="term" value="F:transcription cis-regulatory region binding"/>
    <property type="evidence" value="ECO:0007669"/>
    <property type="project" value="UniProtKB-ARBA"/>
</dbReference>
<dbReference type="NCBIfam" id="TIGR01557">
    <property type="entry name" value="myb_SHAQKYF"/>
    <property type="match status" value="1"/>
</dbReference>
<keyword evidence="5" id="KW-0804">Transcription</keyword>